<protein>
    <submittedName>
        <fullName evidence="1">Uncharacterized protein</fullName>
    </submittedName>
</protein>
<dbReference type="AlphaFoldDB" id="A0A2G3PFY1"/>
<gene>
    <name evidence="1" type="ORF">CSW57_23290</name>
</gene>
<name>A0A2G3PFY1_WILMA</name>
<organism evidence="1 2">
    <name type="scientific">Williamsia marianensis</name>
    <dbReference type="NCBI Taxonomy" id="85044"/>
    <lineage>
        <taxon>Bacteria</taxon>
        <taxon>Bacillati</taxon>
        <taxon>Actinomycetota</taxon>
        <taxon>Actinomycetes</taxon>
        <taxon>Mycobacteriales</taxon>
        <taxon>Nocardiaceae</taxon>
        <taxon>Williamsia</taxon>
    </lineage>
</organism>
<evidence type="ECO:0000313" key="1">
    <source>
        <dbReference type="EMBL" id="PHV64711.1"/>
    </source>
</evidence>
<comment type="caution">
    <text evidence="1">The sequence shown here is derived from an EMBL/GenBank/DDBJ whole genome shotgun (WGS) entry which is preliminary data.</text>
</comment>
<sequence>MNRGFVIEPADGCISLITPGLGRSSIWPGGNGSFGIGVLPVSLRGDRRDLRLVSTTRSTDEALGRICCTALGGSGTDSARAALD</sequence>
<proteinExistence type="predicted"/>
<accession>A0A2G3PFY1</accession>
<evidence type="ECO:0000313" key="2">
    <source>
        <dbReference type="Proteomes" id="UP000225108"/>
    </source>
</evidence>
<reference evidence="1 2" key="1">
    <citation type="submission" date="2017-10" db="EMBL/GenBank/DDBJ databases">
        <title>The draft genome sequence of Williamsia sp. BULT 1.1 isolated from the semi-arid grassland soils from South Africa.</title>
        <authorList>
            <person name="Kabwe M.H."/>
            <person name="Govender N."/>
            <person name="Mutseka Lunga P."/>
            <person name="Vikram S."/>
            <person name="Makhalanyane T.P."/>
        </authorList>
    </citation>
    <scope>NUCLEOTIDE SEQUENCE [LARGE SCALE GENOMIC DNA]</scope>
    <source>
        <strain evidence="1 2">BULT 1.1</strain>
    </source>
</reference>
<dbReference type="Proteomes" id="UP000225108">
    <property type="component" value="Unassembled WGS sequence"/>
</dbReference>
<dbReference type="EMBL" id="PEBD01000012">
    <property type="protein sequence ID" value="PHV64711.1"/>
    <property type="molecule type" value="Genomic_DNA"/>
</dbReference>